<accession>A0A6H0Y148</accession>
<evidence type="ECO:0000313" key="3">
    <source>
        <dbReference type="Proteomes" id="UP000503462"/>
    </source>
</evidence>
<keyword evidence="1" id="KW-1133">Transmembrane helix</keyword>
<keyword evidence="1" id="KW-0812">Transmembrane</keyword>
<protein>
    <recommendedName>
        <fullName evidence="4">N-acetylglucosaminyl transferase component Gpi1</fullName>
    </recommendedName>
</protein>
<dbReference type="EMBL" id="CP051142">
    <property type="protein sequence ID" value="QIX00568.1"/>
    <property type="molecule type" value="Genomic_DNA"/>
</dbReference>
<evidence type="ECO:0000313" key="2">
    <source>
        <dbReference type="EMBL" id="QIX00568.1"/>
    </source>
</evidence>
<sequence length="804" mass="91030">MHPVSILTFGIFFSGYITARWDLVTRLYELAIFAWDRGVITRAANGFAVLFVFFLVILIPIQRIAAKEAEVVGWVTRRYQHGIMTTRKHGLMRIFWPSIVPAGSIPGVLVGWRNSDHDILVIGVLEGVDPRNVEHALKVRSLFRNSPHPIDNILARCGGHAPVVLGTINLSHTTGFDAKFLELHQTKRQRIPVVRCSASFGLTFQVIVFDQPDPKKMQYLSLTPMSLALDDKRGVYATGTTFDRIEDEEEAERKRKQKLVEKLKLHTVVHHPPTQKDLALPTIFSQINCSAEINEVMQKNINLVGVRAKRSLSVGEKVVASATDVQDQLNNWLTNMFVQHAWPVLSQVFILGLMVQRTIAECVLIILQWRPLPDRAALRDVSATAQQLDIRLQQLCYWPAQYITLHRRRTDWHSITNSHTEYIRFFNSLWLVANDIIIGITLGSYIVENADAVAAHVQKAMDSYAIDGLQRMIVWLMDQPAGLKLNNELAAFLGDLFLWVIDYWAGYMQQFETALPHIIRIIGWSSFAGASLPIALASDLVSVLTTHIYAFYVASARIYNWQLTIILSLFHLFRGKKRNVLRNRIDSCDYDLDQLLLGTILFTVLFFLLPTVAVFYATFAGARMGVIVLKAALDTWLACLNHFPLFALMLRLKDSRRLPGGVRFELYDTHAAISSTTNTLATKSGLAPIAYVKLESVPLPLQQTFAQYAQLGHRLRKHYLSPRVFLGLISGQFVPPIHRKSLYSLQYSMLPANRVSINELWQLLTTGSNHADGHTNGHVYGGIDSVLLTNKKSTKKEKRHWWNT</sequence>
<feature type="transmembrane region" description="Helical" evidence="1">
    <location>
        <begin position="43"/>
        <end position="61"/>
    </location>
</feature>
<organism evidence="2 3">
    <name type="scientific">Peltaster fructicola</name>
    <dbReference type="NCBI Taxonomy" id="286661"/>
    <lineage>
        <taxon>Eukaryota</taxon>
        <taxon>Fungi</taxon>
        <taxon>Dikarya</taxon>
        <taxon>Ascomycota</taxon>
        <taxon>Pezizomycotina</taxon>
        <taxon>Dothideomycetes</taxon>
        <taxon>Dothideomycetes incertae sedis</taxon>
        <taxon>Peltaster</taxon>
    </lineage>
</organism>
<feature type="transmembrane region" description="Helical" evidence="1">
    <location>
        <begin position="594"/>
        <end position="619"/>
    </location>
</feature>
<dbReference type="Proteomes" id="UP000503462">
    <property type="component" value="Chromosome 4"/>
</dbReference>
<feature type="transmembrane region" description="Helical" evidence="1">
    <location>
        <begin position="518"/>
        <end position="537"/>
    </location>
</feature>
<dbReference type="AlphaFoldDB" id="A0A6H0Y148"/>
<evidence type="ECO:0008006" key="4">
    <source>
        <dbReference type="Google" id="ProtNLM"/>
    </source>
</evidence>
<reference evidence="2 3" key="1">
    <citation type="journal article" date="2016" name="Sci. Rep.">
        <title>Peltaster fructicola genome reveals evolution from an invasive phytopathogen to an ectophytic parasite.</title>
        <authorList>
            <person name="Xu C."/>
            <person name="Chen H."/>
            <person name="Gleason M.L."/>
            <person name="Xu J.R."/>
            <person name="Liu H."/>
            <person name="Zhang R."/>
            <person name="Sun G."/>
        </authorList>
    </citation>
    <scope>NUCLEOTIDE SEQUENCE [LARGE SCALE GENOMIC DNA]</scope>
    <source>
        <strain evidence="2 3">LNHT1506</strain>
    </source>
</reference>
<keyword evidence="3" id="KW-1185">Reference proteome</keyword>
<dbReference type="InterPro" id="IPR007720">
    <property type="entry name" value="PigQ/GPI1"/>
</dbReference>
<dbReference type="GO" id="GO:0005783">
    <property type="term" value="C:endoplasmic reticulum"/>
    <property type="evidence" value="ECO:0007669"/>
    <property type="project" value="TreeGrafter"/>
</dbReference>
<dbReference type="OrthoDB" id="70250at2759"/>
<name>A0A6H0Y148_9PEZI</name>
<dbReference type="Pfam" id="PF05024">
    <property type="entry name" value="Gpi1"/>
    <property type="match status" value="1"/>
</dbReference>
<dbReference type="GO" id="GO:0016020">
    <property type="term" value="C:membrane"/>
    <property type="evidence" value="ECO:0007669"/>
    <property type="project" value="InterPro"/>
</dbReference>
<keyword evidence="1" id="KW-0472">Membrane</keyword>
<dbReference type="GO" id="GO:0006506">
    <property type="term" value="P:GPI anchor biosynthetic process"/>
    <property type="evidence" value="ECO:0007669"/>
    <property type="project" value="InterPro"/>
</dbReference>
<gene>
    <name evidence="2" type="ORF">AMS68_006085</name>
</gene>
<dbReference type="PANTHER" id="PTHR21329">
    <property type="entry name" value="PHOSPHATIDYLINOSITOL N-ACETYLGLUCOSAMINYLTRANSFERASE SUBUNIT Q-RELATED"/>
    <property type="match status" value="1"/>
</dbReference>
<evidence type="ECO:0000256" key="1">
    <source>
        <dbReference type="SAM" id="Phobius"/>
    </source>
</evidence>
<feature type="transmembrane region" description="Helical" evidence="1">
    <location>
        <begin position="489"/>
        <end position="506"/>
    </location>
</feature>
<feature type="transmembrane region" description="Helical" evidence="1">
    <location>
        <begin position="549"/>
        <end position="573"/>
    </location>
</feature>
<dbReference type="PANTHER" id="PTHR21329:SF3">
    <property type="entry name" value="PHOSPHATIDYLINOSITOL N-ACETYLGLUCOSAMINYLTRANSFERASE SUBUNIT Q"/>
    <property type="match status" value="1"/>
</dbReference>
<proteinExistence type="predicted"/>